<evidence type="ECO:0000313" key="2">
    <source>
        <dbReference type="Proteomes" id="UP001497535"/>
    </source>
</evidence>
<proteinExistence type="predicted"/>
<keyword evidence="2" id="KW-1185">Reference proteome</keyword>
<organism evidence="1 2">
    <name type="scientific">Meloidogyne enterolobii</name>
    <name type="common">Root-knot nematode worm</name>
    <name type="synonym">Meloidogyne mayaguensis</name>
    <dbReference type="NCBI Taxonomy" id="390850"/>
    <lineage>
        <taxon>Eukaryota</taxon>
        <taxon>Metazoa</taxon>
        <taxon>Ecdysozoa</taxon>
        <taxon>Nematoda</taxon>
        <taxon>Chromadorea</taxon>
        <taxon>Rhabditida</taxon>
        <taxon>Tylenchina</taxon>
        <taxon>Tylenchomorpha</taxon>
        <taxon>Tylenchoidea</taxon>
        <taxon>Meloidogynidae</taxon>
        <taxon>Meloidogyninae</taxon>
        <taxon>Meloidogyne</taxon>
    </lineage>
</organism>
<evidence type="ECO:0000313" key="1">
    <source>
        <dbReference type="EMBL" id="CAK5083830.1"/>
    </source>
</evidence>
<comment type="caution">
    <text evidence="1">The sequence shown here is derived from an EMBL/GenBank/DDBJ whole genome shotgun (WGS) entry which is preliminary data.</text>
</comment>
<protein>
    <submittedName>
        <fullName evidence="1">Uncharacterized protein</fullName>
    </submittedName>
</protein>
<name>A0ACB1A0U7_MELEN</name>
<gene>
    <name evidence="1" type="ORF">MENTE1834_LOCUS31198</name>
</gene>
<sequence length="92" mass="10774">MNVSVSLLKYMKAYDLFEAKANEWILIMGKKKIYRKNEEVSLETTENANYLPTSMVSEENENIDKENVDFKIYQYVGKIFYFCRVELAGIGI</sequence>
<reference evidence="1" key="1">
    <citation type="submission" date="2023-11" db="EMBL/GenBank/DDBJ databases">
        <authorList>
            <person name="Poullet M."/>
        </authorList>
    </citation>
    <scope>NUCLEOTIDE SEQUENCE</scope>
    <source>
        <strain evidence="1">E1834</strain>
    </source>
</reference>
<dbReference type="Proteomes" id="UP001497535">
    <property type="component" value="Unassembled WGS sequence"/>
</dbReference>
<accession>A0ACB1A0U7</accession>
<dbReference type="EMBL" id="CAVMJV010000052">
    <property type="protein sequence ID" value="CAK5083830.1"/>
    <property type="molecule type" value="Genomic_DNA"/>
</dbReference>